<comment type="subunit">
    <text evidence="9">The complex comprises the extracytoplasmic solute receptor protein and the two transmembrane proteins.</text>
</comment>
<protein>
    <recommendedName>
        <fullName evidence="9">TRAP transporter small permease protein</fullName>
    </recommendedName>
</protein>
<evidence type="ECO:0000256" key="4">
    <source>
        <dbReference type="ARBA" id="ARBA00022519"/>
    </source>
</evidence>
<reference evidence="11 12" key="1">
    <citation type="submission" date="2019-04" db="EMBL/GenBank/DDBJ databases">
        <title>Complete genome sequence of Agrobacterium tumefaciens CFBP5877.</title>
        <authorList>
            <person name="Huang Y.-Y."/>
            <person name="Chiang H.-Y."/>
            <person name="Chou L."/>
            <person name="Lai E.-M."/>
            <person name="Kuo C.-H."/>
        </authorList>
    </citation>
    <scope>NUCLEOTIDE SEQUENCE [LARGE SCALE GENOMIC DNA]</scope>
    <source>
        <strain evidence="11 12">CFBP5877</strain>
    </source>
</reference>
<evidence type="ECO:0000256" key="2">
    <source>
        <dbReference type="ARBA" id="ARBA00022448"/>
    </source>
</evidence>
<evidence type="ECO:0000259" key="10">
    <source>
        <dbReference type="Pfam" id="PF04290"/>
    </source>
</evidence>
<organism evidence="11 12">
    <name type="scientific">Agrobacterium tumefaciens</name>
    <dbReference type="NCBI Taxonomy" id="358"/>
    <lineage>
        <taxon>Bacteria</taxon>
        <taxon>Pseudomonadati</taxon>
        <taxon>Pseudomonadota</taxon>
        <taxon>Alphaproteobacteria</taxon>
        <taxon>Hyphomicrobiales</taxon>
        <taxon>Rhizobiaceae</taxon>
        <taxon>Rhizobium/Agrobacterium group</taxon>
        <taxon>Agrobacterium</taxon>
        <taxon>Agrobacterium tumefaciens complex</taxon>
    </lineage>
</organism>
<keyword evidence="7 9" id="KW-0472">Membrane</keyword>
<dbReference type="InterPro" id="IPR007387">
    <property type="entry name" value="TRAP_DctQ"/>
</dbReference>
<name>A0A083ZKM3_AGRTU</name>
<evidence type="ECO:0000256" key="9">
    <source>
        <dbReference type="RuleBase" id="RU369079"/>
    </source>
</evidence>
<dbReference type="GeneID" id="1135240"/>
<accession>A0A083ZKM3</accession>
<keyword evidence="4 9" id="KW-0997">Cell inner membrane</keyword>
<dbReference type="RefSeq" id="WP_006315177.1">
    <property type="nucleotide sequence ID" value="NZ_CP039889.1"/>
</dbReference>
<evidence type="ECO:0000256" key="7">
    <source>
        <dbReference type="ARBA" id="ARBA00023136"/>
    </source>
</evidence>
<keyword evidence="3" id="KW-1003">Cell membrane</keyword>
<dbReference type="GO" id="GO:0022857">
    <property type="term" value="F:transmembrane transporter activity"/>
    <property type="evidence" value="ECO:0007669"/>
    <property type="project" value="UniProtKB-UniRule"/>
</dbReference>
<dbReference type="EMBL" id="CP039898">
    <property type="protein sequence ID" value="QCL80866.1"/>
    <property type="molecule type" value="Genomic_DNA"/>
</dbReference>
<feature type="transmembrane region" description="Helical" evidence="9">
    <location>
        <begin position="134"/>
        <end position="151"/>
    </location>
</feature>
<evidence type="ECO:0000256" key="1">
    <source>
        <dbReference type="ARBA" id="ARBA00004429"/>
    </source>
</evidence>
<evidence type="ECO:0000256" key="3">
    <source>
        <dbReference type="ARBA" id="ARBA00022475"/>
    </source>
</evidence>
<evidence type="ECO:0000256" key="8">
    <source>
        <dbReference type="ARBA" id="ARBA00038436"/>
    </source>
</evidence>
<evidence type="ECO:0000256" key="6">
    <source>
        <dbReference type="ARBA" id="ARBA00022989"/>
    </source>
</evidence>
<dbReference type="OrthoDB" id="9794346at2"/>
<dbReference type="Pfam" id="PF04290">
    <property type="entry name" value="DctQ"/>
    <property type="match status" value="1"/>
</dbReference>
<feature type="transmembrane region" description="Helical" evidence="9">
    <location>
        <begin position="21"/>
        <end position="41"/>
    </location>
</feature>
<sequence>MKSLLKLSALIDLVSEALGKVAGYLVLICCLVSAGNAMVRYALNYSSNGWLEIQWYMFAFIVLIGASYTLRMNEHVRVDIIYGAISPRSRLWVDIIGIVLFLIPACFYLAWLSWPMFTLSWHQGEMSSNAGGLIRWPVKLVIFAGFALLVLQGFSELIKRVGALNGLYALDTKYEKPLQ</sequence>
<dbReference type="GO" id="GO:0005886">
    <property type="term" value="C:plasma membrane"/>
    <property type="evidence" value="ECO:0007669"/>
    <property type="project" value="UniProtKB-SubCell"/>
</dbReference>
<dbReference type="Proteomes" id="UP000298579">
    <property type="component" value="Chromosome linear"/>
</dbReference>
<dbReference type="AlphaFoldDB" id="A0A083ZKM3"/>
<comment type="function">
    <text evidence="9">Part of the tripartite ATP-independent periplasmic (TRAP) transport system.</text>
</comment>
<feature type="transmembrane region" description="Helical" evidence="9">
    <location>
        <begin position="53"/>
        <end position="70"/>
    </location>
</feature>
<keyword evidence="2 9" id="KW-0813">Transport</keyword>
<keyword evidence="5 9" id="KW-0812">Transmembrane</keyword>
<proteinExistence type="inferred from homology"/>
<evidence type="ECO:0000256" key="5">
    <source>
        <dbReference type="ARBA" id="ARBA00022692"/>
    </source>
</evidence>
<dbReference type="PANTHER" id="PTHR35011">
    <property type="entry name" value="2,3-DIKETO-L-GULONATE TRAP TRANSPORTER SMALL PERMEASE PROTEIN YIAM"/>
    <property type="match status" value="1"/>
</dbReference>
<feature type="domain" description="Tripartite ATP-independent periplasmic transporters DctQ component" evidence="10">
    <location>
        <begin position="30"/>
        <end position="161"/>
    </location>
</feature>
<feature type="transmembrane region" description="Helical" evidence="9">
    <location>
        <begin position="91"/>
        <end position="114"/>
    </location>
</feature>
<dbReference type="PANTHER" id="PTHR35011:SF4">
    <property type="entry name" value="SLL1102 PROTEIN"/>
    <property type="match status" value="1"/>
</dbReference>
<gene>
    <name evidence="11" type="ORF">CFBP5877_17065</name>
</gene>
<dbReference type="InterPro" id="IPR055348">
    <property type="entry name" value="DctQ"/>
</dbReference>
<evidence type="ECO:0000313" key="11">
    <source>
        <dbReference type="EMBL" id="QCL80866.1"/>
    </source>
</evidence>
<comment type="similarity">
    <text evidence="8 9">Belongs to the TRAP transporter small permease family.</text>
</comment>
<evidence type="ECO:0000313" key="12">
    <source>
        <dbReference type="Proteomes" id="UP000298579"/>
    </source>
</evidence>
<comment type="subcellular location">
    <subcellularLocation>
        <location evidence="1 9">Cell inner membrane</location>
        <topology evidence="1 9">Multi-pass membrane protein</topology>
    </subcellularLocation>
</comment>
<keyword evidence="6 9" id="KW-1133">Transmembrane helix</keyword>